<proteinExistence type="predicted"/>
<sequence>MSLNSRIIKALEPMKLKVTVSEYPVNDEEGKPQQPDTFLVIIPGTDDFPVCADDRPIVETEEVELALYCKGNYLKMRDEITTRLLDADITITSRKYMEFEKETKYHHYIFEVMGISE</sequence>
<dbReference type="AlphaFoldDB" id="A0A844KPF0"/>
<dbReference type="Proteomes" id="UP000446657">
    <property type="component" value="Unassembled WGS sequence"/>
</dbReference>
<dbReference type="EMBL" id="WNAL01000019">
    <property type="protein sequence ID" value="MTR82081.1"/>
    <property type="molecule type" value="Genomic_DNA"/>
</dbReference>
<organism evidence="1 2">
    <name type="scientific">Roseburia faecis</name>
    <dbReference type="NCBI Taxonomy" id="301302"/>
    <lineage>
        <taxon>Bacteria</taxon>
        <taxon>Bacillati</taxon>
        <taxon>Bacillota</taxon>
        <taxon>Clostridia</taxon>
        <taxon>Lachnospirales</taxon>
        <taxon>Lachnospiraceae</taxon>
        <taxon>Roseburia</taxon>
    </lineage>
</organism>
<reference evidence="1 2" key="1">
    <citation type="journal article" date="2019" name="Nat. Med.">
        <title>A library of human gut bacterial isolates paired with longitudinal multiomics data enables mechanistic microbiome research.</title>
        <authorList>
            <person name="Poyet M."/>
            <person name="Groussin M."/>
            <person name="Gibbons S.M."/>
            <person name="Avila-Pacheco J."/>
            <person name="Jiang X."/>
            <person name="Kearney S.M."/>
            <person name="Perrotta A.R."/>
            <person name="Berdy B."/>
            <person name="Zhao S."/>
            <person name="Lieberman T.D."/>
            <person name="Swanson P.K."/>
            <person name="Smith M."/>
            <person name="Roesemann S."/>
            <person name="Alexander J.E."/>
            <person name="Rich S.A."/>
            <person name="Livny J."/>
            <person name="Vlamakis H."/>
            <person name="Clish C."/>
            <person name="Bullock K."/>
            <person name="Deik A."/>
            <person name="Scott J."/>
            <person name="Pierce K.A."/>
            <person name="Xavier R.J."/>
            <person name="Alm E.J."/>
        </authorList>
    </citation>
    <scope>NUCLEOTIDE SEQUENCE [LARGE SCALE GENOMIC DNA]</scope>
    <source>
        <strain evidence="1 2">BIOML-A1</strain>
    </source>
</reference>
<gene>
    <name evidence="1" type="ORF">GMD30_10305</name>
</gene>
<evidence type="ECO:0000313" key="1">
    <source>
        <dbReference type="EMBL" id="MTR82081.1"/>
    </source>
</evidence>
<name>A0A844KPF0_9FIRM</name>
<dbReference type="RefSeq" id="WP_021869606.1">
    <property type="nucleotide sequence ID" value="NZ_WNAK01000003.1"/>
</dbReference>
<accession>A0A844KPF0</accession>
<protein>
    <submittedName>
        <fullName evidence="1">Uncharacterized protein</fullName>
    </submittedName>
</protein>
<evidence type="ECO:0000313" key="2">
    <source>
        <dbReference type="Proteomes" id="UP000446657"/>
    </source>
</evidence>
<comment type="caution">
    <text evidence="1">The sequence shown here is derived from an EMBL/GenBank/DDBJ whole genome shotgun (WGS) entry which is preliminary data.</text>
</comment>